<dbReference type="Pfam" id="PF13205">
    <property type="entry name" value="Big_5"/>
    <property type="match status" value="1"/>
</dbReference>
<dbReference type="InterPro" id="IPR032812">
    <property type="entry name" value="SbsA_Ig"/>
</dbReference>
<dbReference type="InterPro" id="IPR021884">
    <property type="entry name" value="Ice-bd_prot"/>
</dbReference>
<protein>
    <recommendedName>
        <fullName evidence="4">SbsA Ig-like domain-containing protein</fullName>
    </recommendedName>
</protein>
<dbReference type="EMBL" id="CP019236">
    <property type="protein sequence ID" value="APW39590.1"/>
    <property type="molecule type" value="Genomic_DNA"/>
</dbReference>
<dbReference type="Pfam" id="PF11999">
    <property type="entry name" value="Ice_binding"/>
    <property type="match status" value="1"/>
</dbReference>
<organism evidence="5 6">
    <name type="scientific">Rhodoferax koreensis</name>
    <dbReference type="NCBI Taxonomy" id="1842727"/>
    <lineage>
        <taxon>Bacteria</taxon>
        <taxon>Pseudomonadati</taxon>
        <taxon>Pseudomonadota</taxon>
        <taxon>Betaproteobacteria</taxon>
        <taxon>Burkholderiales</taxon>
        <taxon>Comamonadaceae</taxon>
        <taxon>Rhodoferax</taxon>
    </lineage>
</organism>
<dbReference type="PROSITE" id="PS51257">
    <property type="entry name" value="PROKAR_LIPOPROTEIN"/>
    <property type="match status" value="1"/>
</dbReference>
<sequence length="456" mass="44558">MQKLKWAPPKLALYVTLSLAVSLSGCGGGGGQAPILGADVKPVLVAPPGAVAPPVVPPVVLPGGPAVVPPVVPPVVQPTACPVTVTFTDPTDGNQNAPTSTTAVANGGKRVTATLAGTVDPATINASTFRMAQTGQPPLTPASVSYDAVAGTAVLVTAAPLAANTNYLVVLDTPSPAPALVCAVAWNFKTAALPIVVPPPVNFGAAASFALSATAGVANTGATLINGDAVLNPNDTCNSVPVGGSGVFGLCGGATPGINGTVVTPTFPNTTRAQQVTDALRAAYLAITPPAGPPAAGSLGGGTPLATTSIGAPSGNVMVAGLNYFVAGTYTSGSTLTVAGDVTLDAQGNPNAVFVFQAGSAITALPGAPSPAPHTRIVLVNGAKASNVFWQAGSSATIGNYAEWYGNVLAGADITLQTSAVSCGRMFAGAFTSGALVFDTNTVSLPGHLQAPAGCN</sequence>
<proteinExistence type="inferred from homology"/>
<evidence type="ECO:0000256" key="2">
    <source>
        <dbReference type="ARBA" id="ARBA00022729"/>
    </source>
</evidence>
<name>A0A1P8K0Q7_9BURK</name>
<keyword evidence="2 3" id="KW-0732">Signal</keyword>
<feature type="chain" id="PRO_5012749439" description="SbsA Ig-like domain-containing protein" evidence="3">
    <location>
        <begin position="21"/>
        <end position="456"/>
    </location>
</feature>
<evidence type="ECO:0000256" key="3">
    <source>
        <dbReference type="SAM" id="SignalP"/>
    </source>
</evidence>
<dbReference type="STRING" id="1842727.RD110_22245"/>
<evidence type="ECO:0000313" key="6">
    <source>
        <dbReference type="Proteomes" id="UP000186609"/>
    </source>
</evidence>
<evidence type="ECO:0000313" key="5">
    <source>
        <dbReference type="EMBL" id="APW39590.1"/>
    </source>
</evidence>
<evidence type="ECO:0000256" key="1">
    <source>
        <dbReference type="ARBA" id="ARBA00005445"/>
    </source>
</evidence>
<gene>
    <name evidence="5" type="ORF">RD110_22245</name>
</gene>
<dbReference type="OrthoDB" id="2082707at2"/>
<keyword evidence="6" id="KW-1185">Reference proteome</keyword>
<feature type="domain" description="SbsA Ig-like" evidence="4">
    <location>
        <begin position="82"/>
        <end position="174"/>
    </location>
</feature>
<dbReference type="RefSeq" id="WP_076202067.1">
    <property type="nucleotide sequence ID" value="NZ_CP019236.1"/>
</dbReference>
<feature type="signal peptide" evidence="3">
    <location>
        <begin position="1"/>
        <end position="20"/>
    </location>
</feature>
<dbReference type="KEGG" id="rhy:RD110_22245"/>
<dbReference type="AlphaFoldDB" id="A0A1P8K0Q7"/>
<comment type="similarity">
    <text evidence="1">Belongs to the ice-binding protein family.</text>
</comment>
<evidence type="ECO:0000259" key="4">
    <source>
        <dbReference type="Pfam" id="PF13205"/>
    </source>
</evidence>
<dbReference type="Proteomes" id="UP000186609">
    <property type="component" value="Chromosome"/>
</dbReference>
<reference evidence="5 6" key="1">
    <citation type="submission" date="2017-01" db="EMBL/GenBank/DDBJ databases">
        <authorList>
            <person name="Mah S.A."/>
            <person name="Swanson W.J."/>
            <person name="Moy G.W."/>
            <person name="Vacquier V.D."/>
        </authorList>
    </citation>
    <scope>NUCLEOTIDE SEQUENCE [LARGE SCALE GENOMIC DNA]</scope>
    <source>
        <strain evidence="5 6">DCY110</strain>
    </source>
</reference>
<accession>A0A1P8K0Q7</accession>